<proteinExistence type="inferred from homology"/>
<dbReference type="InterPro" id="IPR030855">
    <property type="entry name" value="Bifunct_BirA"/>
</dbReference>
<dbReference type="GO" id="GO:0009249">
    <property type="term" value="P:protein lipoylation"/>
    <property type="evidence" value="ECO:0007669"/>
    <property type="project" value="UniProtKB-ARBA"/>
</dbReference>
<dbReference type="GO" id="GO:0003677">
    <property type="term" value="F:DNA binding"/>
    <property type="evidence" value="ECO:0007669"/>
    <property type="project" value="UniProtKB-UniRule"/>
</dbReference>
<name>A0A7C5V1M9_9FIRM</name>
<keyword evidence="2" id="KW-0092">Biotin</keyword>
<dbReference type="InterPro" id="IPR019885">
    <property type="entry name" value="Tscrpt_reg_HTH_AsnC-type_CS"/>
</dbReference>
<dbReference type="GO" id="GO:0005737">
    <property type="term" value="C:cytoplasm"/>
    <property type="evidence" value="ECO:0007669"/>
    <property type="project" value="TreeGrafter"/>
</dbReference>
<evidence type="ECO:0000313" key="4">
    <source>
        <dbReference type="EMBL" id="HHS02224.1"/>
    </source>
</evidence>
<comment type="caution">
    <text evidence="4">The sequence shown here is derived from an EMBL/GenBank/DDBJ whole genome shotgun (WGS) entry which is preliminary data.</text>
</comment>
<keyword evidence="2" id="KW-0238">DNA-binding</keyword>
<accession>A0A7C5V1M9</accession>
<feature type="DNA-binding region" description="H-T-H motif" evidence="2">
    <location>
        <begin position="20"/>
        <end position="39"/>
    </location>
</feature>
<dbReference type="InterPro" id="IPR045864">
    <property type="entry name" value="aa-tRNA-synth_II/BPL/LPL"/>
</dbReference>
<comment type="function">
    <text evidence="2">Acts both as a biotin--[acetyl-CoA-carboxylase] ligase and a repressor.</text>
</comment>
<dbReference type="PROSITE" id="PS00519">
    <property type="entry name" value="HTH_ASNC_1"/>
    <property type="match status" value="1"/>
</dbReference>
<dbReference type="Pfam" id="PF03099">
    <property type="entry name" value="BPL_LplA_LipB"/>
    <property type="match status" value="1"/>
</dbReference>
<dbReference type="Pfam" id="PF08279">
    <property type="entry name" value="HTH_11"/>
    <property type="match status" value="1"/>
</dbReference>
<keyword evidence="2" id="KW-0804">Transcription</keyword>
<feature type="domain" description="BPL/LPL catalytic" evidence="3">
    <location>
        <begin position="76"/>
        <end position="254"/>
    </location>
</feature>
<dbReference type="PANTHER" id="PTHR12835:SF5">
    <property type="entry name" value="BIOTIN--PROTEIN LIGASE"/>
    <property type="match status" value="1"/>
</dbReference>
<dbReference type="PANTHER" id="PTHR12835">
    <property type="entry name" value="BIOTIN PROTEIN LIGASE"/>
    <property type="match status" value="1"/>
</dbReference>
<dbReference type="AlphaFoldDB" id="A0A7C5V1M9"/>
<reference evidence="4" key="1">
    <citation type="journal article" date="2020" name="mSystems">
        <title>Genome- and Community-Level Interaction Insights into Carbon Utilization and Element Cycling Functions of Hydrothermarchaeota in Hydrothermal Sediment.</title>
        <authorList>
            <person name="Zhou Z."/>
            <person name="Liu Y."/>
            <person name="Xu W."/>
            <person name="Pan J."/>
            <person name="Luo Z.H."/>
            <person name="Li M."/>
        </authorList>
    </citation>
    <scope>NUCLEOTIDE SEQUENCE [LARGE SCALE GENOMIC DNA]</scope>
    <source>
        <strain evidence="4">SpSt-102</strain>
    </source>
</reference>
<dbReference type="CDD" id="cd16442">
    <property type="entry name" value="BPL"/>
    <property type="match status" value="1"/>
</dbReference>
<dbReference type="InterPro" id="IPR004143">
    <property type="entry name" value="BPL_LPL_catalytic"/>
</dbReference>
<keyword evidence="2" id="KW-0678">Repressor</keyword>
<keyword evidence="2" id="KW-0547">Nucleotide-binding</keyword>
<dbReference type="GO" id="GO:0004077">
    <property type="term" value="F:biotin--[biotin carboxyl-carrier protein] ligase activity"/>
    <property type="evidence" value="ECO:0007669"/>
    <property type="project" value="UniProtKB-UniRule"/>
</dbReference>
<dbReference type="Gene3D" id="3.30.930.10">
    <property type="entry name" value="Bira Bifunctional Protein, Domain 2"/>
    <property type="match status" value="1"/>
</dbReference>
<keyword evidence="2" id="KW-0067">ATP-binding</keyword>
<organism evidence="4">
    <name type="scientific">Caldicellulosiruptor owensensis</name>
    <dbReference type="NCBI Taxonomy" id="55205"/>
    <lineage>
        <taxon>Bacteria</taxon>
        <taxon>Bacillati</taxon>
        <taxon>Bacillota</taxon>
        <taxon>Bacillota incertae sedis</taxon>
        <taxon>Caldicellulosiruptorales</taxon>
        <taxon>Caldicellulosiruptoraceae</taxon>
        <taxon>Caldicellulosiruptor</taxon>
    </lineage>
</organism>
<dbReference type="InterPro" id="IPR013196">
    <property type="entry name" value="HTH_11"/>
</dbReference>
<feature type="binding site" evidence="2">
    <location>
        <begin position="117"/>
        <end position="119"/>
    </location>
    <ligand>
        <name>biotin</name>
        <dbReference type="ChEBI" id="CHEBI:57586"/>
    </ligand>
</feature>
<evidence type="ECO:0000256" key="1">
    <source>
        <dbReference type="ARBA" id="ARBA00022598"/>
    </source>
</evidence>
<comment type="similarity">
    <text evidence="2">Belongs to the biotin--protein ligase family.</text>
</comment>
<dbReference type="Gene3D" id="1.10.10.10">
    <property type="entry name" value="Winged helix-like DNA-binding domain superfamily/Winged helix DNA-binding domain"/>
    <property type="match status" value="1"/>
</dbReference>
<dbReference type="GO" id="GO:0006355">
    <property type="term" value="P:regulation of DNA-templated transcription"/>
    <property type="evidence" value="ECO:0007669"/>
    <property type="project" value="UniProtKB-UniRule"/>
</dbReference>
<dbReference type="EC" id="6.3.4.15" evidence="2"/>
<dbReference type="InterPro" id="IPR036390">
    <property type="entry name" value="WH_DNA-bd_sf"/>
</dbReference>
<evidence type="ECO:0000259" key="3">
    <source>
        <dbReference type="PROSITE" id="PS51733"/>
    </source>
</evidence>
<dbReference type="NCBIfam" id="TIGR00121">
    <property type="entry name" value="birA_ligase"/>
    <property type="match status" value="1"/>
</dbReference>
<dbReference type="HAMAP" id="MF_00978">
    <property type="entry name" value="Bifunct_BirA"/>
    <property type="match status" value="1"/>
</dbReference>
<feature type="binding site" evidence="2">
    <location>
        <position position="183"/>
    </location>
    <ligand>
        <name>biotin</name>
        <dbReference type="ChEBI" id="CHEBI:57586"/>
    </ligand>
</feature>
<dbReference type="SUPFAM" id="SSF55681">
    <property type="entry name" value="Class II aaRS and biotin synthetases"/>
    <property type="match status" value="1"/>
</dbReference>
<dbReference type="InterPro" id="IPR004408">
    <property type="entry name" value="Biotin_CoA_COase_ligase"/>
</dbReference>
<evidence type="ECO:0000256" key="2">
    <source>
        <dbReference type="HAMAP-Rule" id="MF_00978"/>
    </source>
</evidence>
<comment type="catalytic activity">
    <reaction evidence="2">
        <text>biotin + L-lysyl-[protein] + ATP = N(6)-biotinyl-L-lysyl-[protein] + AMP + diphosphate + H(+)</text>
        <dbReference type="Rhea" id="RHEA:11756"/>
        <dbReference type="Rhea" id="RHEA-COMP:9752"/>
        <dbReference type="Rhea" id="RHEA-COMP:10505"/>
        <dbReference type="ChEBI" id="CHEBI:15378"/>
        <dbReference type="ChEBI" id="CHEBI:29969"/>
        <dbReference type="ChEBI" id="CHEBI:30616"/>
        <dbReference type="ChEBI" id="CHEBI:33019"/>
        <dbReference type="ChEBI" id="CHEBI:57586"/>
        <dbReference type="ChEBI" id="CHEBI:83144"/>
        <dbReference type="ChEBI" id="CHEBI:456215"/>
        <dbReference type="EC" id="6.3.4.15"/>
    </reaction>
</comment>
<keyword evidence="1 2" id="KW-0436">Ligase</keyword>
<dbReference type="PROSITE" id="PS51733">
    <property type="entry name" value="BPL_LPL_CATALYTIC"/>
    <property type="match status" value="1"/>
</dbReference>
<feature type="binding site" evidence="2">
    <location>
        <begin position="90"/>
        <end position="92"/>
    </location>
    <ligand>
        <name>biotin</name>
        <dbReference type="ChEBI" id="CHEBI:57586"/>
    </ligand>
</feature>
<protein>
    <recommendedName>
        <fullName evidence="2">Bifunctional ligase/repressor BirA</fullName>
    </recommendedName>
    <alternativeName>
        <fullName evidence="2">Biotin--[acetyl-CoA-carboxylase] ligase</fullName>
        <ecNumber evidence="2">6.3.4.15</ecNumber>
    </alternativeName>
    <alternativeName>
        <fullName evidence="2">Biotin--protein ligase</fullName>
    </alternativeName>
    <alternativeName>
        <fullName evidence="2">Biotin-[acetyl-CoA carboxylase] synthetase</fullName>
    </alternativeName>
</protein>
<dbReference type="EMBL" id="DRUZ01000083">
    <property type="protein sequence ID" value="HHS02224.1"/>
    <property type="molecule type" value="Genomic_DNA"/>
</dbReference>
<gene>
    <name evidence="2" type="primary">birA</name>
    <name evidence="4" type="ORF">ENL71_06970</name>
</gene>
<feature type="binding site" evidence="2">
    <location>
        <position position="113"/>
    </location>
    <ligand>
        <name>biotin</name>
        <dbReference type="ChEBI" id="CHEBI:57586"/>
    </ligand>
</feature>
<keyword evidence="2" id="KW-0805">Transcription regulation</keyword>
<dbReference type="GO" id="GO:0005524">
    <property type="term" value="F:ATP binding"/>
    <property type="evidence" value="ECO:0007669"/>
    <property type="project" value="UniProtKB-UniRule"/>
</dbReference>
<sequence>MDEKDLFILRKLYENEYVSGEELASCLNISRMAINKRIKLLKTLGYKIGSLKKKGYILLDKDVIRIWEIKEYIKSSTLFKEFIYLEEVDSTNTYIKQNQQHLPDATLVYAERQTQGRGRLSRSWVDLDKGIKMSILLKLLLLDLEKIVPLTLFTGLVINRVLRKHGVESFIKWSNDIYLNGKKVCGILSELTGEVEGFGSIIIGIGINVNAKSVPEEIKDIATTLKAETLHDFDRTGLIIDILKEFERDFSNFEKYGFSYFRDEYKSFCINLGKEILVNGERMLCKDIGKNGELLCEKDGKIIEISSGEVTIRF</sequence>
<dbReference type="SUPFAM" id="SSF46785">
    <property type="entry name" value="Winged helix' DNA-binding domain"/>
    <property type="match status" value="1"/>
</dbReference>
<dbReference type="GO" id="GO:0016740">
    <property type="term" value="F:transferase activity"/>
    <property type="evidence" value="ECO:0007669"/>
    <property type="project" value="UniProtKB-ARBA"/>
</dbReference>
<dbReference type="InterPro" id="IPR036388">
    <property type="entry name" value="WH-like_DNA-bd_sf"/>
</dbReference>